<feature type="domain" description="ATPase" evidence="2">
    <location>
        <begin position="3"/>
        <end position="206"/>
    </location>
</feature>
<reference evidence="4 5" key="1">
    <citation type="journal article" date="2015" name="Science">
        <title>Genetic determinants of in vivo fitness and diet responsiveness in multiple human gut Bacteroides.</title>
        <authorList>
            <person name="Wu M."/>
            <person name="McNulty N.P."/>
            <person name="Rodionov D.A."/>
            <person name="Khoroshkin M.S."/>
            <person name="Griffin N.W."/>
            <person name="Cheng J."/>
            <person name="Latreille P."/>
            <person name="Kerstetter R.A."/>
            <person name="Terrapon N."/>
            <person name="Henrissat B."/>
            <person name="Osterman A.L."/>
            <person name="Gordon J.I."/>
        </authorList>
    </citation>
    <scope>NUCLEOTIDE SEQUENCE [LARGE SCALE GENOMIC DNA]</scope>
    <source>
        <strain evidence="4 5">WH2</strain>
    </source>
</reference>
<dbReference type="Gene3D" id="3.40.50.300">
    <property type="entry name" value="P-loop containing nucleotide triphosphate hydrolases"/>
    <property type="match status" value="1"/>
</dbReference>
<dbReference type="PATRIC" id="fig|246787.4.peg.2328"/>
<accession>A0A0P0GHN0</accession>
<dbReference type="RefSeq" id="WP_029426035.1">
    <property type="nucleotide sequence ID" value="NZ_CP012801.1"/>
</dbReference>
<dbReference type="Proteomes" id="UP000061809">
    <property type="component" value="Chromosome"/>
</dbReference>
<proteinExistence type="predicted"/>
<evidence type="ECO:0000256" key="1">
    <source>
        <dbReference type="SAM" id="Coils"/>
    </source>
</evidence>
<evidence type="ECO:0000313" key="5">
    <source>
        <dbReference type="Proteomes" id="UP000061809"/>
    </source>
</evidence>
<dbReference type="InterPro" id="IPR011579">
    <property type="entry name" value="ATPase_dom"/>
</dbReference>
<feature type="coiled-coil region" evidence="1">
    <location>
        <begin position="410"/>
        <end position="437"/>
    </location>
</feature>
<dbReference type="Pfam" id="PF03008">
    <property type="entry name" value="DUF234"/>
    <property type="match status" value="1"/>
</dbReference>
<dbReference type="InterPro" id="IPR004256">
    <property type="entry name" value="DUF234"/>
</dbReference>
<organism evidence="4 5">
    <name type="scientific">Bacteroides cellulosilyticus</name>
    <dbReference type="NCBI Taxonomy" id="246787"/>
    <lineage>
        <taxon>Bacteria</taxon>
        <taxon>Pseudomonadati</taxon>
        <taxon>Bacteroidota</taxon>
        <taxon>Bacteroidia</taxon>
        <taxon>Bacteroidales</taxon>
        <taxon>Bacteroidaceae</taxon>
        <taxon>Bacteroides</taxon>
    </lineage>
</organism>
<dbReference type="KEGG" id="bcel:BcellWH2_02268"/>
<sequence length="439" mass="51419">MKFYDREEEQELLENIREASLQESQMTVLFGRRRIGKTQLALQCTAGNLTLYFFVARKAETLLCQDFVEEAENKLGLPIGSYVSFAKLFRHLLIISRERPFNLIIDEFQDFQRTNPSIFSEIQREWDLNKGTSRMNLIVSGSIYSLMHQIFEDRKEPLFSRAGQMIHLKPFKVEVLKEILADHNPSYHPDDLLALYSFTGGVAWYVNLFMTNKAYTKDKMIGLLARPNSPFLNEGKNLLIEEFGPDYSIYFSILECIAGGDYTRGEFENRLGKAEIGGYLAKLEKYYSLISKKRPIFSKENSKQVRYCIADNFLTFWFRFIYRYQGYIESGALKLVENIIRRDYDVFSGSMLERYFRDKFMQSGLYTDIGMYWNRKGENEIDLITLNDLDKTAAIYEIKRDESRYSITKLEEKVTSLLEAEKELKKYSLDLGKLSLRDM</sequence>
<dbReference type="GO" id="GO:0005524">
    <property type="term" value="F:ATP binding"/>
    <property type="evidence" value="ECO:0007669"/>
    <property type="project" value="InterPro"/>
</dbReference>
<gene>
    <name evidence="4" type="ORF">BcellWH2_02268</name>
</gene>
<dbReference type="SUPFAM" id="SSF52540">
    <property type="entry name" value="P-loop containing nucleoside triphosphate hydrolases"/>
    <property type="match status" value="1"/>
</dbReference>
<protein>
    <submittedName>
        <fullName evidence="4">Archaeal ATPase</fullName>
    </submittedName>
</protein>
<dbReference type="AlphaFoldDB" id="A0A0P0GHN0"/>
<name>A0A0P0GHN0_9BACE</name>
<keyword evidence="1" id="KW-0175">Coiled coil</keyword>
<dbReference type="Pfam" id="PF01637">
    <property type="entry name" value="ATPase_2"/>
    <property type="match status" value="1"/>
</dbReference>
<dbReference type="PANTHER" id="PTHR34704:SF1">
    <property type="entry name" value="ATPASE"/>
    <property type="match status" value="1"/>
</dbReference>
<evidence type="ECO:0000259" key="3">
    <source>
        <dbReference type="Pfam" id="PF03008"/>
    </source>
</evidence>
<dbReference type="EMBL" id="CP012801">
    <property type="protein sequence ID" value="ALJ59508.1"/>
    <property type="molecule type" value="Genomic_DNA"/>
</dbReference>
<evidence type="ECO:0000313" key="4">
    <source>
        <dbReference type="EMBL" id="ALJ59508.1"/>
    </source>
</evidence>
<dbReference type="PANTHER" id="PTHR34704">
    <property type="entry name" value="ATPASE"/>
    <property type="match status" value="1"/>
</dbReference>
<feature type="domain" description="DUF234" evidence="3">
    <location>
        <begin position="317"/>
        <end position="402"/>
    </location>
</feature>
<dbReference type="InterPro" id="IPR027417">
    <property type="entry name" value="P-loop_NTPase"/>
</dbReference>
<evidence type="ECO:0000259" key="2">
    <source>
        <dbReference type="Pfam" id="PF01637"/>
    </source>
</evidence>